<organism evidence="2">
    <name type="scientific">bioreactor metagenome</name>
    <dbReference type="NCBI Taxonomy" id="1076179"/>
    <lineage>
        <taxon>unclassified sequences</taxon>
        <taxon>metagenomes</taxon>
        <taxon>ecological metagenomes</taxon>
    </lineage>
</organism>
<accession>A0A645FDL8</accession>
<comment type="caution">
    <text evidence="2">The sequence shown here is derived from an EMBL/GenBank/DDBJ whole genome shotgun (WGS) entry which is preliminary data.</text>
</comment>
<proteinExistence type="predicted"/>
<sequence length="143" mass="15342">MRQLRGAGAFQFAGKRSGAAVLRPHQQRPAVALDQNDEECDRHGTRFVFESAHGRGIPRSVLQQRDARFRAAGGGQRGQGEGAGGAEASLSGKFSEYDRRGSGGRGRSARRDPCRRQFPGPGQGFPEPAQARGGRGADLRREG</sequence>
<dbReference type="AlphaFoldDB" id="A0A645FDL8"/>
<feature type="compositionally biased region" description="Low complexity" evidence="1">
    <location>
        <begin position="116"/>
        <end position="126"/>
    </location>
</feature>
<protein>
    <submittedName>
        <fullName evidence="2">Uncharacterized protein</fullName>
    </submittedName>
</protein>
<feature type="compositionally biased region" description="Gly residues" evidence="1">
    <location>
        <begin position="72"/>
        <end position="85"/>
    </location>
</feature>
<evidence type="ECO:0000313" key="2">
    <source>
        <dbReference type="EMBL" id="MPN11449.1"/>
    </source>
</evidence>
<gene>
    <name evidence="2" type="ORF">SDC9_158750</name>
</gene>
<dbReference type="EMBL" id="VSSQ01057667">
    <property type="protein sequence ID" value="MPN11449.1"/>
    <property type="molecule type" value="Genomic_DNA"/>
</dbReference>
<feature type="region of interest" description="Disordered" evidence="1">
    <location>
        <begin position="53"/>
        <end position="143"/>
    </location>
</feature>
<evidence type="ECO:0000256" key="1">
    <source>
        <dbReference type="SAM" id="MobiDB-lite"/>
    </source>
</evidence>
<reference evidence="2" key="1">
    <citation type="submission" date="2019-08" db="EMBL/GenBank/DDBJ databases">
        <authorList>
            <person name="Kucharzyk K."/>
            <person name="Murdoch R.W."/>
            <person name="Higgins S."/>
            <person name="Loffler F."/>
        </authorList>
    </citation>
    <scope>NUCLEOTIDE SEQUENCE</scope>
</reference>
<name>A0A645FDL8_9ZZZZ</name>